<dbReference type="WBParaSite" id="NBR_0001655501-mRNA-1">
    <property type="protein sequence ID" value="NBR_0001655501-mRNA-1"/>
    <property type="gene ID" value="NBR_0001655501"/>
</dbReference>
<keyword evidence="4" id="KW-0862">Zinc</keyword>
<evidence type="ECO:0000256" key="10">
    <source>
        <dbReference type="SAM" id="SignalP"/>
    </source>
</evidence>
<feature type="signal peptide" evidence="10">
    <location>
        <begin position="1"/>
        <end position="20"/>
    </location>
</feature>
<evidence type="ECO:0000256" key="4">
    <source>
        <dbReference type="ARBA" id="ARBA00022833"/>
    </source>
</evidence>
<dbReference type="InterPro" id="IPR050274">
    <property type="entry name" value="Nuclear_hormone_rcpt_NR2"/>
</dbReference>
<gene>
    <name evidence="12" type="ORF">NBR_LOCUS16556</name>
</gene>
<evidence type="ECO:0000256" key="7">
    <source>
        <dbReference type="ARBA" id="ARBA00023163"/>
    </source>
</evidence>
<feature type="chain" id="PRO_5043135832" evidence="10">
    <location>
        <begin position="21"/>
        <end position="180"/>
    </location>
</feature>
<dbReference type="PROSITE" id="PS51030">
    <property type="entry name" value="NUCLEAR_REC_DBD_2"/>
    <property type="match status" value="1"/>
</dbReference>
<evidence type="ECO:0000256" key="3">
    <source>
        <dbReference type="ARBA" id="ARBA00022771"/>
    </source>
</evidence>
<reference evidence="12 13" key="2">
    <citation type="submission" date="2018-11" db="EMBL/GenBank/DDBJ databases">
        <authorList>
            <consortium name="Pathogen Informatics"/>
        </authorList>
    </citation>
    <scope>NUCLEOTIDE SEQUENCE [LARGE SCALE GENOMIC DNA]</scope>
</reference>
<keyword evidence="2" id="KW-0479">Metal-binding</keyword>
<keyword evidence="5" id="KW-0805">Transcription regulation</keyword>
<dbReference type="GO" id="GO:0008270">
    <property type="term" value="F:zinc ion binding"/>
    <property type="evidence" value="ECO:0007669"/>
    <property type="project" value="UniProtKB-KW"/>
</dbReference>
<keyword evidence="13" id="KW-1185">Reference proteome</keyword>
<dbReference type="PANTHER" id="PTHR24083">
    <property type="entry name" value="NUCLEAR HORMONE RECEPTOR"/>
    <property type="match status" value="1"/>
</dbReference>
<keyword evidence="3" id="KW-0863">Zinc-finger</keyword>
<keyword evidence="6" id="KW-0238">DNA-binding</keyword>
<organism evidence="14">
    <name type="scientific">Nippostrongylus brasiliensis</name>
    <name type="common">Rat hookworm</name>
    <dbReference type="NCBI Taxonomy" id="27835"/>
    <lineage>
        <taxon>Eukaryota</taxon>
        <taxon>Metazoa</taxon>
        <taxon>Ecdysozoa</taxon>
        <taxon>Nematoda</taxon>
        <taxon>Chromadorea</taxon>
        <taxon>Rhabditida</taxon>
        <taxon>Rhabditina</taxon>
        <taxon>Rhabditomorpha</taxon>
        <taxon>Strongyloidea</taxon>
        <taxon>Heligmosomidae</taxon>
        <taxon>Nippostrongylus</taxon>
    </lineage>
</organism>
<sequence length="180" mass="20570">MFKFAVFLALALALLCQTLAGDPCKECTIPPGRMCCSSESGVCCKVMGVPGMSPEKDGEKLESYPFRGAVVTLYSSQITVADRFQINHDIFRSIRRHLHYTCKEEKRCVVDVVRRNQCQACRLDKCLRMNMNRHVDFSVSRLVTPYDEYSLYSLIRSWSLSQVMSCLSIEDKKHTHKDTL</sequence>
<evidence type="ECO:0000256" key="5">
    <source>
        <dbReference type="ARBA" id="ARBA00023015"/>
    </source>
</evidence>
<dbReference type="SMART" id="SM00399">
    <property type="entry name" value="ZnF_C4"/>
    <property type="match status" value="1"/>
</dbReference>
<feature type="domain" description="Nuclear receptor" evidence="11">
    <location>
        <begin position="92"/>
        <end position="138"/>
    </location>
</feature>
<keyword evidence="8" id="KW-0675">Receptor</keyword>
<keyword evidence="9" id="KW-0539">Nucleus</keyword>
<comment type="similarity">
    <text evidence="1">Belongs to the nuclear hormone receptor family.</text>
</comment>
<dbReference type="Pfam" id="PF00105">
    <property type="entry name" value="zf-C4"/>
    <property type="match status" value="1"/>
</dbReference>
<evidence type="ECO:0000313" key="14">
    <source>
        <dbReference type="WBParaSite" id="NBR_0001655501-mRNA-1"/>
    </source>
</evidence>
<dbReference type="GO" id="GO:0043565">
    <property type="term" value="F:sequence-specific DNA binding"/>
    <property type="evidence" value="ECO:0007669"/>
    <property type="project" value="InterPro"/>
</dbReference>
<evidence type="ECO:0000256" key="9">
    <source>
        <dbReference type="ARBA" id="ARBA00023242"/>
    </source>
</evidence>
<name>A0A158R2Q6_NIPBR</name>
<evidence type="ECO:0000259" key="11">
    <source>
        <dbReference type="PROSITE" id="PS51030"/>
    </source>
</evidence>
<reference evidence="14" key="1">
    <citation type="submission" date="2016-04" db="UniProtKB">
        <authorList>
            <consortium name="WormBaseParasite"/>
        </authorList>
    </citation>
    <scope>IDENTIFICATION</scope>
</reference>
<dbReference type="InterPro" id="IPR013088">
    <property type="entry name" value="Znf_NHR/GATA"/>
</dbReference>
<evidence type="ECO:0000313" key="12">
    <source>
        <dbReference type="EMBL" id="VDL80151.1"/>
    </source>
</evidence>
<evidence type="ECO:0000256" key="6">
    <source>
        <dbReference type="ARBA" id="ARBA00023125"/>
    </source>
</evidence>
<evidence type="ECO:0000313" key="13">
    <source>
        <dbReference type="Proteomes" id="UP000271162"/>
    </source>
</evidence>
<evidence type="ECO:0000256" key="1">
    <source>
        <dbReference type="ARBA" id="ARBA00005993"/>
    </source>
</evidence>
<keyword evidence="7" id="KW-0804">Transcription</keyword>
<evidence type="ECO:0000256" key="8">
    <source>
        <dbReference type="ARBA" id="ARBA00023170"/>
    </source>
</evidence>
<dbReference type="Proteomes" id="UP000271162">
    <property type="component" value="Unassembled WGS sequence"/>
</dbReference>
<dbReference type="EMBL" id="UYSL01022258">
    <property type="protein sequence ID" value="VDL80151.1"/>
    <property type="molecule type" value="Genomic_DNA"/>
</dbReference>
<protein>
    <submittedName>
        <fullName evidence="14">Nuclear receptor domain-containing protein</fullName>
    </submittedName>
</protein>
<dbReference type="InterPro" id="IPR001628">
    <property type="entry name" value="Znf_hrmn_rcpt"/>
</dbReference>
<accession>A0A158R2Q6</accession>
<evidence type="ECO:0000256" key="2">
    <source>
        <dbReference type="ARBA" id="ARBA00022723"/>
    </source>
</evidence>
<dbReference type="STRING" id="27835.A0A158R2Q6"/>
<dbReference type="AlphaFoldDB" id="A0A158R2Q6"/>
<dbReference type="GO" id="GO:0003700">
    <property type="term" value="F:DNA-binding transcription factor activity"/>
    <property type="evidence" value="ECO:0007669"/>
    <property type="project" value="InterPro"/>
</dbReference>
<dbReference type="SUPFAM" id="SSF57716">
    <property type="entry name" value="Glucocorticoid receptor-like (DNA-binding domain)"/>
    <property type="match status" value="1"/>
</dbReference>
<proteinExistence type="inferred from homology"/>
<keyword evidence="10" id="KW-0732">Signal</keyword>
<dbReference type="Gene3D" id="3.30.50.10">
    <property type="entry name" value="Erythroid Transcription Factor GATA-1, subunit A"/>
    <property type="match status" value="1"/>
</dbReference>